<dbReference type="InterPro" id="IPR015942">
    <property type="entry name" value="Asp/Glu/hydantoin_racemase"/>
</dbReference>
<gene>
    <name evidence="1" type="ORF">SBA5_450047</name>
</gene>
<organism evidence="1 2">
    <name type="scientific">Candidatus Sulfuritelmatomonas gaucii</name>
    <dbReference type="NCBI Taxonomy" id="2043161"/>
    <lineage>
        <taxon>Bacteria</taxon>
        <taxon>Pseudomonadati</taxon>
        <taxon>Acidobacteriota</taxon>
        <taxon>Terriglobia</taxon>
        <taxon>Terriglobales</taxon>
        <taxon>Acidobacteriaceae</taxon>
        <taxon>Candidatus Sulfuritelmatomonas</taxon>
    </lineage>
</organism>
<dbReference type="Proteomes" id="UP000239735">
    <property type="component" value="Unassembled WGS sequence"/>
</dbReference>
<dbReference type="InterPro" id="IPR001920">
    <property type="entry name" value="Asp/Glu_race"/>
</dbReference>
<evidence type="ECO:0000313" key="2">
    <source>
        <dbReference type="Proteomes" id="UP000239735"/>
    </source>
</evidence>
<name>A0A2N9LMB0_9BACT</name>
<sequence length="232" mass="25947">MEKETKTIGIIHAIHLTIRAMQPFLEKYIPDVEVMHLCDDTIQRDNIAAGVGVIPKHNYFRFAQYAHNLEESGVELILLACSTFNYAAELARPMIDIPIMQIDRPMMELAVSQGRRVGMLATLATTVPSSERLLRIVAEEKKRPVEITTVLRPEAFEAIQRGDKETHNRILLEEINRLSSKVDSIVMAQLSMSALEPYLGKTAVPVYNSGTTGFDFIRRTLYGAAAPAEVHA</sequence>
<protein>
    <submittedName>
        <fullName evidence="1">Asp/Glu/Hydantoin racemase</fullName>
    </submittedName>
</protein>
<dbReference type="GO" id="GO:0047661">
    <property type="term" value="F:amino-acid racemase activity"/>
    <property type="evidence" value="ECO:0007669"/>
    <property type="project" value="InterPro"/>
</dbReference>
<dbReference type="AlphaFoldDB" id="A0A2N9LMB0"/>
<dbReference type="Gene3D" id="3.40.50.1860">
    <property type="match status" value="2"/>
</dbReference>
<dbReference type="EMBL" id="OKRB01000103">
    <property type="protein sequence ID" value="SPE24389.1"/>
    <property type="molecule type" value="Genomic_DNA"/>
</dbReference>
<dbReference type="Pfam" id="PF01177">
    <property type="entry name" value="Asp_Glu_race"/>
    <property type="match status" value="1"/>
</dbReference>
<evidence type="ECO:0000313" key="1">
    <source>
        <dbReference type="EMBL" id="SPE24389.1"/>
    </source>
</evidence>
<dbReference type="SUPFAM" id="SSF53681">
    <property type="entry name" value="Aspartate/glutamate racemase"/>
    <property type="match status" value="1"/>
</dbReference>
<proteinExistence type="predicted"/>
<accession>A0A2N9LMB0</accession>
<reference evidence="2" key="1">
    <citation type="submission" date="2018-02" db="EMBL/GenBank/DDBJ databases">
        <authorList>
            <person name="Hausmann B."/>
        </authorList>
    </citation>
    <scope>NUCLEOTIDE SEQUENCE [LARGE SCALE GENOMIC DNA]</scope>
    <source>
        <strain evidence="2">Peat soil MAG SbA5</strain>
    </source>
</reference>